<accession>A0ABQ6JNM9</accession>
<evidence type="ECO:0000313" key="2">
    <source>
        <dbReference type="EMBL" id="GMA89347.1"/>
    </source>
</evidence>
<keyword evidence="3" id="KW-1185">Reference proteome</keyword>
<dbReference type="Pfam" id="PF26090">
    <property type="entry name" value="SH3_HelY"/>
    <property type="match status" value="1"/>
</dbReference>
<reference evidence="3" key="1">
    <citation type="journal article" date="2019" name="Int. J. Syst. Evol. Microbiol.">
        <title>The Global Catalogue of Microorganisms (GCM) 10K type strain sequencing project: providing services to taxonomists for standard genome sequencing and annotation.</title>
        <authorList>
            <consortium name="The Broad Institute Genomics Platform"/>
            <consortium name="The Broad Institute Genome Sequencing Center for Infectious Disease"/>
            <person name="Wu L."/>
            <person name="Ma J."/>
        </authorList>
    </citation>
    <scope>NUCLEOTIDE SEQUENCE [LARGE SCALE GENOMIC DNA]</scope>
    <source>
        <strain evidence="3">NBRC 108730</strain>
    </source>
</reference>
<sequence>MVASLEALRPGDVVLVPGGRRAGYAVVVEADGAPGLEGPRPTVLTVDRR</sequence>
<feature type="domain" description="HelY-like SH3" evidence="1">
    <location>
        <begin position="3"/>
        <end position="49"/>
    </location>
</feature>
<evidence type="ECO:0000313" key="3">
    <source>
        <dbReference type="Proteomes" id="UP001157017"/>
    </source>
</evidence>
<proteinExistence type="predicted"/>
<dbReference type="InterPro" id="IPR058621">
    <property type="entry name" value="SH3_HelY"/>
</dbReference>
<dbReference type="EMBL" id="BSUZ01000001">
    <property type="protein sequence ID" value="GMA89347.1"/>
    <property type="molecule type" value="Genomic_DNA"/>
</dbReference>
<dbReference type="Proteomes" id="UP001157017">
    <property type="component" value="Unassembled WGS sequence"/>
</dbReference>
<organism evidence="2 3">
    <name type="scientific">Angustibacter aerolatus</name>
    <dbReference type="NCBI Taxonomy" id="1162965"/>
    <lineage>
        <taxon>Bacteria</taxon>
        <taxon>Bacillati</taxon>
        <taxon>Actinomycetota</taxon>
        <taxon>Actinomycetes</taxon>
        <taxon>Kineosporiales</taxon>
        <taxon>Kineosporiaceae</taxon>
    </lineage>
</organism>
<comment type="caution">
    <text evidence="2">The sequence shown here is derived from an EMBL/GenBank/DDBJ whole genome shotgun (WGS) entry which is preliminary data.</text>
</comment>
<gene>
    <name evidence="2" type="ORF">GCM10025868_45970</name>
</gene>
<protein>
    <recommendedName>
        <fullName evidence="1">HelY-like SH3 domain-containing protein</fullName>
    </recommendedName>
</protein>
<name>A0ABQ6JNM9_9ACTN</name>
<evidence type="ECO:0000259" key="1">
    <source>
        <dbReference type="Pfam" id="PF26090"/>
    </source>
</evidence>